<dbReference type="EMBL" id="NNAY01004921">
    <property type="protein sequence ID" value="OXU17240.1"/>
    <property type="molecule type" value="Genomic_DNA"/>
</dbReference>
<proteinExistence type="predicted"/>
<evidence type="ECO:0000313" key="2">
    <source>
        <dbReference type="Proteomes" id="UP000215335"/>
    </source>
</evidence>
<dbReference type="Proteomes" id="UP000215335">
    <property type="component" value="Unassembled WGS sequence"/>
</dbReference>
<accession>A0A232EFV3</accession>
<gene>
    <name evidence="1" type="ORF">TSAR_011375</name>
</gene>
<keyword evidence="2" id="KW-1185">Reference proteome</keyword>
<dbReference type="AlphaFoldDB" id="A0A232EFV3"/>
<reference evidence="1 2" key="1">
    <citation type="journal article" date="2017" name="Curr. Biol.">
        <title>The Evolution of Venom by Co-option of Single-Copy Genes.</title>
        <authorList>
            <person name="Martinson E.O."/>
            <person name="Mrinalini"/>
            <person name="Kelkar Y.D."/>
            <person name="Chang C.H."/>
            <person name="Werren J.H."/>
        </authorList>
    </citation>
    <scope>NUCLEOTIDE SEQUENCE [LARGE SCALE GENOMIC DNA]</scope>
    <source>
        <strain evidence="1 2">Alberta</strain>
        <tissue evidence="1">Whole body</tissue>
    </source>
</reference>
<name>A0A232EFV3_9HYME</name>
<protein>
    <submittedName>
        <fullName evidence="1">Uncharacterized protein</fullName>
    </submittedName>
</protein>
<sequence length="51" mass="5832">MVNSSCTRTASAHTRLFLFISLTQAYSMPRSSLSSLAFLFLKNYLPGRCRW</sequence>
<organism evidence="1 2">
    <name type="scientific">Trichomalopsis sarcophagae</name>
    <dbReference type="NCBI Taxonomy" id="543379"/>
    <lineage>
        <taxon>Eukaryota</taxon>
        <taxon>Metazoa</taxon>
        <taxon>Ecdysozoa</taxon>
        <taxon>Arthropoda</taxon>
        <taxon>Hexapoda</taxon>
        <taxon>Insecta</taxon>
        <taxon>Pterygota</taxon>
        <taxon>Neoptera</taxon>
        <taxon>Endopterygota</taxon>
        <taxon>Hymenoptera</taxon>
        <taxon>Apocrita</taxon>
        <taxon>Proctotrupomorpha</taxon>
        <taxon>Chalcidoidea</taxon>
        <taxon>Pteromalidae</taxon>
        <taxon>Pteromalinae</taxon>
        <taxon>Trichomalopsis</taxon>
    </lineage>
</organism>
<comment type="caution">
    <text evidence="1">The sequence shown here is derived from an EMBL/GenBank/DDBJ whole genome shotgun (WGS) entry which is preliminary data.</text>
</comment>
<evidence type="ECO:0000313" key="1">
    <source>
        <dbReference type="EMBL" id="OXU17240.1"/>
    </source>
</evidence>